<dbReference type="SUPFAM" id="SSF50346">
    <property type="entry name" value="PRC-barrel domain"/>
    <property type="match status" value="1"/>
</dbReference>
<dbReference type="OrthoDB" id="9783509at2"/>
<keyword evidence="2 5" id="KW-0690">Ribosome biogenesis</keyword>
<evidence type="ECO:0000256" key="2">
    <source>
        <dbReference type="ARBA" id="ARBA00022517"/>
    </source>
</evidence>
<keyword evidence="1 5" id="KW-0963">Cytoplasm</keyword>
<dbReference type="InterPro" id="IPR002676">
    <property type="entry name" value="RimM_N"/>
</dbReference>
<evidence type="ECO:0000256" key="5">
    <source>
        <dbReference type="HAMAP-Rule" id="MF_00014"/>
    </source>
</evidence>
<keyword evidence="4 5" id="KW-0143">Chaperone</keyword>
<dbReference type="InterPro" id="IPR036976">
    <property type="entry name" value="RimM_N_sf"/>
</dbReference>
<name>A0A1H3X261_ALKAM</name>
<accession>A0A1H3X261</accession>
<evidence type="ECO:0000313" key="9">
    <source>
        <dbReference type="Proteomes" id="UP000198773"/>
    </source>
</evidence>
<feature type="domain" description="Ribosome maturation factor RimM PRC barrel" evidence="7">
    <location>
        <begin position="102"/>
        <end position="172"/>
    </location>
</feature>
<gene>
    <name evidence="5" type="primary">rimM</name>
    <name evidence="8" type="ORF">SAMN04488051_10172</name>
</gene>
<dbReference type="Gene3D" id="2.40.30.60">
    <property type="entry name" value="RimM"/>
    <property type="match status" value="1"/>
</dbReference>
<evidence type="ECO:0000259" key="6">
    <source>
        <dbReference type="Pfam" id="PF01782"/>
    </source>
</evidence>
<proteinExistence type="inferred from homology"/>
<comment type="similarity">
    <text evidence="5">Belongs to the RimM family.</text>
</comment>
<evidence type="ECO:0000256" key="4">
    <source>
        <dbReference type="ARBA" id="ARBA00023186"/>
    </source>
</evidence>
<dbReference type="PANTHER" id="PTHR33692:SF1">
    <property type="entry name" value="RIBOSOME MATURATION FACTOR RIMM"/>
    <property type="match status" value="1"/>
</dbReference>
<dbReference type="GO" id="GO:0042274">
    <property type="term" value="P:ribosomal small subunit biogenesis"/>
    <property type="evidence" value="ECO:0007669"/>
    <property type="project" value="UniProtKB-UniRule"/>
</dbReference>
<keyword evidence="3 5" id="KW-0698">rRNA processing</keyword>
<evidence type="ECO:0000313" key="8">
    <source>
        <dbReference type="EMBL" id="SDZ93476.1"/>
    </source>
</evidence>
<feature type="domain" description="RimM N-terminal" evidence="6">
    <location>
        <begin position="10"/>
        <end position="90"/>
    </location>
</feature>
<evidence type="ECO:0000256" key="1">
    <source>
        <dbReference type="ARBA" id="ARBA00022490"/>
    </source>
</evidence>
<dbReference type="Proteomes" id="UP000198773">
    <property type="component" value="Unassembled WGS sequence"/>
</dbReference>
<dbReference type="GO" id="GO:0005840">
    <property type="term" value="C:ribosome"/>
    <property type="evidence" value="ECO:0007669"/>
    <property type="project" value="InterPro"/>
</dbReference>
<evidence type="ECO:0000259" key="7">
    <source>
        <dbReference type="Pfam" id="PF24986"/>
    </source>
</evidence>
<dbReference type="HAMAP" id="MF_00014">
    <property type="entry name" value="Ribosome_mat_RimM"/>
    <property type="match status" value="1"/>
</dbReference>
<protein>
    <recommendedName>
        <fullName evidence="5">Ribosome maturation factor RimM</fullName>
    </recommendedName>
</protein>
<sequence>MSSNDELILVGKFGAVYGINGWLKVNSYTDFPEGIFDYTPWVVSVQGRQQQMQVTSWKRHSNGLIAKLDGIADRDQAQRLVNADIAVPSSVLPALGEGDYYWKDLMGLAVVNEAGYHLGEVSDMMETGSNDVLVVKANRTDAFGKKERLLPFLTNTVIKDINLTERRIVVDWDPAF</sequence>
<dbReference type="Pfam" id="PF01782">
    <property type="entry name" value="RimM"/>
    <property type="match status" value="1"/>
</dbReference>
<dbReference type="InterPro" id="IPR011961">
    <property type="entry name" value="RimM"/>
</dbReference>
<dbReference type="GO" id="GO:0005737">
    <property type="term" value="C:cytoplasm"/>
    <property type="evidence" value="ECO:0007669"/>
    <property type="project" value="UniProtKB-SubCell"/>
</dbReference>
<dbReference type="PANTHER" id="PTHR33692">
    <property type="entry name" value="RIBOSOME MATURATION FACTOR RIMM"/>
    <property type="match status" value="1"/>
</dbReference>
<dbReference type="Gene3D" id="2.30.30.240">
    <property type="entry name" value="PRC-barrel domain"/>
    <property type="match status" value="1"/>
</dbReference>
<dbReference type="GO" id="GO:0006364">
    <property type="term" value="P:rRNA processing"/>
    <property type="evidence" value="ECO:0007669"/>
    <property type="project" value="UniProtKB-UniRule"/>
</dbReference>
<dbReference type="EMBL" id="FNRM01000001">
    <property type="protein sequence ID" value="SDZ93476.1"/>
    <property type="molecule type" value="Genomic_DNA"/>
</dbReference>
<dbReference type="GO" id="GO:0043022">
    <property type="term" value="F:ribosome binding"/>
    <property type="evidence" value="ECO:0007669"/>
    <property type="project" value="InterPro"/>
</dbReference>
<organism evidence="8 9">
    <name type="scientific">Alkalimonas amylolytica</name>
    <dbReference type="NCBI Taxonomy" id="152573"/>
    <lineage>
        <taxon>Bacteria</taxon>
        <taxon>Pseudomonadati</taxon>
        <taxon>Pseudomonadota</taxon>
        <taxon>Gammaproteobacteria</taxon>
        <taxon>Alkalimonas</taxon>
    </lineage>
</organism>
<dbReference type="NCBIfam" id="TIGR02273">
    <property type="entry name" value="16S_RimM"/>
    <property type="match status" value="1"/>
</dbReference>
<dbReference type="AlphaFoldDB" id="A0A1H3X261"/>
<dbReference type="RefSeq" id="WP_091337840.1">
    <property type="nucleotide sequence ID" value="NZ_FNRM01000001.1"/>
</dbReference>
<reference evidence="8 9" key="1">
    <citation type="submission" date="2016-10" db="EMBL/GenBank/DDBJ databases">
        <authorList>
            <person name="de Groot N.N."/>
        </authorList>
    </citation>
    <scope>NUCLEOTIDE SEQUENCE [LARGE SCALE GENOMIC DNA]</scope>
    <source>
        <strain evidence="8 9">CGMCC 1.3430</strain>
    </source>
</reference>
<comment type="domain">
    <text evidence="5">The PRC barrel domain binds ribosomal protein uS19.</text>
</comment>
<dbReference type="InterPro" id="IPR009000">
    <property type="entry name" value="Transl_B-barrel_sf"/>
</dbReference>
<comment type="subcellular location">
    <subcellularLocation>
        <location evidence="5">Cytoplasm</location>
    </subcellularLocation>
</comment>
<comment type="subunit">
    <text evidence="5">Binds ribosomal protein uS19.</text>
</comment>
<dbReference type="InterPro" id="IPR056792">
    <property type="entry name" value="PRC_RimM"/>
</dbReference>
<dbReference type="Pfam" id="PF24986">
    <property type="entry name" value="PRC_RimM"/>
    <property type="match status" value="1"/>
</dbReference>
<dbReference type="InterPro" id="IPR011033">
    <property type="entry name" value="PRC_barrel-like_sf"/>
</dbReference>
<dbReference type="STRING" id="152573.SAMN04488051_10172"/>
<comment type="function">
    <text evidence="5">An accessory protein needed during the final step in the assembly of 30S ribosomal subunit, possibly for assembly of the head region. Essential for efficient processing of 16S rRNA. May be needed both before and after RbfA during the maturation of 16S rRNA. It has affinity for free ribosomal 30S subunits but not for 70S ribosomes.</text>
</comment>
<evidence type="ECO:0000256" key="3">
    <source>
        <dbReference type="ARBA" id="ARBA00022552"/>
    </source>
</evidence>
<keyword evidence="9" id="KW-1185">Reference proteome</keyword>
<dbReference type="SUPFAM" id="SSF50447">
    <property type="entry name" value="Translation proteins"/>
    <property type="match status" value="1"/>
</dbReference>